<organism evidence="1 2">
    <name type="scientific">Agrobacterium phage Atu_ph07</name>
    <dbReference type="NCBI Taxonomy" id="2024264"/>
    <lineage>
        <taxon>Viruses</taxon>
        <taxon>Duplodnaviria</taxon>
        <taxon>Heunggongvirae</taxon>
        <taxon>Uroviricota</taxon>
        <taxon>Caudoviricetes</taxon>
        <taxon>Polybotosvirus</taxon>
        <taxon>Polybotosvirus Atuph07</taxon>
    </lineage>
</organism>
<keyword evidence="2" id="KW-1185">Reference proteome</keyword>
<dbReference type="GeneID" id="40088480"/>
<dbReference type="Proteomes" id="UP000223025">
    <property type="component" value="Segment"/>
</dbReference>
<evidence type="ECO:0000313" key="2">
    <source>
        <dbReference type="Proteomes" id="UP000223025"/>
    </source>
</evidence>
<dbReference type="KEGG" id="vg:40088480"/>
<dbReference type="EMBL" id="MF403008">
    <property type="protein sequence ID" value="AUZ95236.1"/>
    <property type="molecule type" value="Genomic_DNA"/>
</dbReference>
<dbReference type="RefSeq" id="YP_009612142.1">
    <property type="nucleotide sequence ID" value="NC_042013.1"/>
</dbReference>
<name>A0A2L0V0E5_9CAUD</name>
<evidence type="ECO:0000313" key="1">
    <source>
        <dbReference type="EMBL" id="AUZ95236.1"/>
    </source>
</evidence>
<reference evidence="1 2" key="1">
    <citation type="submission" date="2017-06" db="EMBL/GenBank/DDBJ databases">
        <authorList>
            <person name="Kim H.J."/>
            <person name="Triplett B.A."/>
        </authorList>
    </citation>
    <scope>NUCLEOTIDE SEQUENCE [LARGE SCALE GENOMIC DNA]</scope>
</reference>
<accession>A0A2L0V0E5</accession>
<sequence length="195" mass="22885">MNIPDSVVGNVISESGKIVRATYMNEFGYALYQEPDEKIRQEMSLRFLIDKIFHCMKHHKDYSALQNAVFEHDDGIIQVNDIINSVKSHYEIIKVIGSRKHRILKKLYTNGGINDQGTLVFFKSIYTFENYDLTPIKEYQENYDVEILYQLGGLLFKTEPDYIPFMIKMAGYYDMIVYKNKFIIDTFETPYSIPQ</sequence>
<protein>
    <submittedName>
        <fullName evidence="1">Uncharacterized protein</fullName>
    </submittedName>
</protein>
<proteinExistence type="predicted"/>